<accession>A0AA36MYX0</accession>
<dbReference type="EMBL" id="CAUJNA010001275">
    <property type="protein sequence ID" value="CAJ1385724.1"/>
    <property type="molecule type" value="Genomic_DNA"/>
</dbReference>
<comment type="caution">
    <text evidence="2">The sequence shown here is derived from an EMBL/GenBank/DDBJ whole genome shotgun (WGS) entry which is preliminary data.</text>
</comment>
<evidence type="ECO:0000313" key="3">
    <source>
        <dbReference type="Proteomes" id="UP001178507"/>
    </source>
</evidence>
<evidence type="ECO:0008006" key="4">
    <source>
        <dbReference type="Google" id="ProtNLM"/>
    </source>
</evidence>
<sequence length="120" mass="13526">MLLYFPMICPVLLLEAALCPEDSSFWTRSLAPGMTRRDARDGREAVYMLRRGLATLHLTPRRPRRQHAIRLWSAESPCGLPGVNAHGAVSTTTTVTLARVLGDLTRSWRNHVCRLRCQSL</sequence>
<dbReference type="Proteomes" id="UP001178507">
    <property type="component" value="Unassembled WGS sequence"/>
</dbReference>
<evidence type="ECO:0000313" key="2">
    <source>
        <dbReference type="EMBL" id="CAJ1385724.1"/>
    </source>
</evidence>
<keyword evidence="3" id="KW-1185">Reference proteome</keyword>
<reference evidence="2" key="1">
    <citation type="submission" date="2023-08" db="EMBL/GenBank/DDBJ databases">
        <authorList>
            <person name="Chen Y."/>
            <person name="Shah S."/>
            <person name="Dougan E. K."/>
            <person name="Thang M."/>
            <person name="Chan C."/>
        </authorList>
    </citation>
    <scope>NUCLEOTIDE SEQUENCE</scope>
</reference>
<name>A0AA36MYX0_9DINO</name>
<evidence type="ECO:0000256" key="1">
    <source>
        <dbReference type="SAM" id="SignalP"/>
    </source>
</evidence>
<feature type="signal peptide" evidence="1">
    <location>
        <begin position="1"/>
        <end position="16"/>
    </location>
</feature>
<proteinExistence type="predicted"/>
<organism evidence="2 3">
    <name type="scientific">Effrenium voratum</name>
    <dbReference type="NCBI Taxonomy" id="2562239"/>
    <lineage>
        <taxon>Eukaryota</taxon>
        <taxon>Sar</taxon>
        <taxon>Alveolata</taxon>
        <taxon>Dinophyceae</taxon>
        <taxon>Suessiales</taxon>
        <taxon>Symbiodiniaceae</taxon>
        <taxon>Effrenium</taxon>
    </lineage>
</organism>
<keyword evidence="1" id="KW-0732">Signal</keyword>
<feature type="non-terminal residue" evidence="2">
    <location>
        <position position="1"/>
    </location>
</feature>
<dbReference type="AlphaFoldDB" id="A0AA36MYX0"/>
<protein>
    <recommendedName>
        <fullName evidence="4">Secreted protein</fullName>
    </recommendedName>
</protein>
<feature type="chain" id="PRO_5041263533" description="Secreted protein" evidence="1">
    <location>
        <begin position="17"/>
        <end position="120"/>
    </location>
</feature>
<gene>
    <name evidence="2" type="ORF">EVOR1521_LOCUS12268</name>
</gene>